<dbReference type="EMBL" id="KQ947404">
    <property type="protein sequence ID" value="KUJ24565.1"/>
    <property type="molecule type" value="Genomic_DNA"/>
</dbReference>
<dbReference type="PANTHER" id="PTHR35910">
    <property type="entry name" value="2EXR DOMAIN-CONTAINING PROTEIN"/>
    <property type="match status" value="1"/>
</dbReference>
<name>A0A194XW91_MOLSC</name>
<dbReference type="GeneID" id="28828894"/>
<dbReference type="Pfam" id="PF20150">
    <property type="entry name" value="2EXR"/>
    <property type="match status" value="1"/>
</dbReference>
<accession>A0A194XW91</accession>
<dbReference type="Proteomes" id="UP000070700">
    <property type="component" value="Unassembled WGS sequence"/>
</dbReference>
<dbReference type="RefSeq" id="XP_018078920.1">
    <property type="nucleotide sequence ID" value="XM_018219168.1"/>
</dbReference>
<evidence type="ECO:0000313" key="3">
    <source>
        <dbReference type="Proteomes" id="UP000070700"/>
    </source>
</evidence>
<keyword evidence="3" id="KW-1185">Reference proteome</keyword>
<evidence type="ECO:0000313" key="2">
    <source>
        <dbReference type="EMBL" id="KUJ24565.1"/>
    </source>
</evidence>
<evidence type="ECO:0000259" key="1">
    <source>
        <dbReference type="Pfam" id="PF20150"/>
    </source>
</evidence>
<sequence>MDFNASMTHLVDNSAFSTSDPAMFSQDRATDEAPELEAQVTVPVPNAFSAVADPGIALPDIPYYRHEKREKYQLVSKTQQCFDDLSRKDPDWLHYSPDKWKIVPRGSLASGKFIKGGIVYSKMVWPSKRSADNFSKFVDLPIELRLLIWKHALPKPRVVQFTYSQREDGSIEWKLLHGGDFFGKLHLLTCQESALVFKEHYTNMLTKPSPEFARDTPSSDNEPVATINPDHPVRYMDLKEDTLLIEGLNYMRLRGMGISLDISEVRNLAVSSDFGPTFQVDHWFFSQAAWIITPQLKKLTLVFGKPCCHEEPGTDLRLVKIDENFRELEFVCDESDERTGDDSRITALIRDGTDAMIAAQFEAAKSKNLSERIDHFKQVFPPIQLMEHPKGPMSFDVALLATEPRKELWCTDLLFLAPIVPLPLDIQFYTLKQSMKYPHSRLTFKTGCKINVPVKCERGGALYSRYDGIEELFKQGKKKEEKVTDSNYSVAMERVEDMSRFDLSERCLSIMEDA</sequence>
<gene>
    <name evidence="2" type="ORF">LY89DRAFT_727587</name>
</gene>
<dbReference type="OrthoDB" id="4737394at2759"/>
<feature type="domain" description="2EXR" evidence="1">
    <location>
        <begin position="134"/>
        <end position="241"/>
    </location>
</feature>
<proteinExistence type="predicted"/>
<dbReference type="PANTHER" id="PTHR35910:SF1">
    <property type="entry name" value="2EXR DOMAIN-CONTAINING PROTEIN"/>
    <property type="match status" value="1"/>
</dbReference>
<reference evidence="2 3" key="1">
    <citation type="submission" date="2015-10" db="EMBL/GenBank/DDBJ databases">
        <title>Full genome of DAOMC 229536 Phialocephala scopiformis, a fungal endophyte of spruce producing the potent anti-insectan compound rugulosin.</title>
        <authorList>
            <consortium name="DOE Joint Genome Institute"/>
            <person name="Walker A.K."/>
            <person name="Frasz S.L."/>
            <person name="Seifert K.A."/>
            <person name="Miller J.D."/>
            <person name="Mondo S.J."/>
            <person name="Labutti K."/>
            <person name="Lipzen A."/>
            <person name="Dockter R."/>
            <person name="Kennedy M."/>
            <person name="Grigoriev I.V."/>
            <person name="Spatafora J.W."/>
        </authorList>
    </citation>
    <scope>NUCLEOTIDE SEQUENCE [LARGE SCALE GENOMIC DNA]</scope>
    <source>
        <strain evidence="2 3">CBS 120377</strain>
    </source>
</reference>
<dbReference type="InterPro" id="IPR045518">
    <property type="entry name" value="2EXR"/>
</dbReference>
<organism evidence="2 3">
    <name type="scientific">Mollisia scopiformis</name>
    <name type="common">Conifer needle endophyte fungus</name>
    <name type="synonym">Phialocephala scopiformis</name>
    <dbReference type="NCBI Taxonomy" id="149040"/>
    <lineage>
        <taxon>Eukaryota</taxon>
        <taxon>Fungi</taxon>
        <taxon>Dikarya</taxon>
        <taxon>Ascomycota</taxon>
        <taxon>Pezizomycotina</taxon>
        <taxon>Leotiomycetes</taxon>
        <taxon>Helotiales</taxon>
        <taxon>Mollisiaceae</taxon>
        <taxon>Mollisia</taxon>
    </lineage>
</organism>
<dbReference type="KEGG" id="psco:LY89DRAFT_727587"/>
<protein>
    <recommendedName>
        <fullName evidence="1">2EXR domain-containing protein</fullName>
    </recommendedName>
</protein>
<dbReference type="AlphaFoldDB" id="A0A194XW91"/>
<dbReference type="InParanoid" id="A0A194XW91"/>